<protein>
    <recommendedName>
        <fullName evidence="2">Ribonuclease H1 N-terminal domain-containing protein</fullName>
    </recommendedName>
</protein>
<evidence type="ECO:0000256" key="1">
    <source>
        <dbReference type="SAM" id="MobiDB-lite"/>
    </source>
</evidence>
<evidence type="ECO:0000313" key="3">
    <source>
        <dbReference type="EMBL" id="TFY55525.1"/>
    </source>
</evidence>
<dbReference type="EMBL" id="SEKV01000583">
    <property type="protein sequence ID" value="TFY55525.1"/>
    <property type="molecule type" value="Genomic_DNA"/>
</dbReference>
<dbReference type="Pfam" id="PF01693">
    <property type="entry name" value="Cauli_VI"/>
    <property type="match status" value="1"/>
</dbReference>
<dbReference type="InterPro" id="IPR011320">
    <property type="entry name" value="RNase_H1_N"/>
</dbReference>
<accession>A0A4Y9XZK7</accession>
<evidence type="ECO:0000259" key="2">
    <source>
        <dbReference type="Pfam" id="PF01693"/>
    </source>
</evidence>
<dbReference type="SUPFAM" id="SSF55658">
    <property type="entry name" value="L9 N-domain-like"/>
    <property type="match status" value="1"/>
</dbReference>
<feature type="compositionally biased region" description="Low complexity" evidence="1">
    <location>
        <begin position="68"/>
        <end position="80"/>
    </location>
</feature>
<dbReference type="AlphaFoldDB" id="A0A4Y9XZK7"/>
<organism evidence="3 4">
    <name type="scientific">Rhodofomes roseus</name>
    <dbReference type="NCBI Taxonomy" id="34475"/>
    <lineage>
        <taxon>Eukaryota</taxon>
        <taxon>Fungi</taxon>
        <taxon>Dikarya</taxon>
        <taxon>Basidiomycota</taxon>
        <taxon>Agaricomycotina</taxon>
        <taxon>Agaricomycetes</taxon>
        <taxon>Polyporales</taxon>
        <taxon>Rhodofomes</taxon>
    </lineage>
</organism>
<feature type="domain" description="Ribonuclease H1 N-terminal" evidence="2">
    <location>
        <begin position="129"/>
        <end position="168"/>
    </location>
</feature>
<sequence>MDQSASSADNGHLASESNAELAGPVPAVIDVRPLPRAWAQAQPTVVVVVPDDDEDEVEYEVEHRGVGSSTPVSPATASPTRQSTPVETFDEGVEAGVLDVQGRQPSPFDSLPQEVRVALAEYLNHTPHYFAVVRGKAVGVFNTWLVVQHLVIGVPGSDFARYDTFEDALSHFTENAAEGEVVIIP</sequence>
<reference evidence="3 4" key="1">
    <citation type="submission" date="2019-01" db="EMBL/GenBank/DDBJ databases">
        <title>Genome sequencing of the rare red list fungi Fomitopsis rosea.</title>
        <authorList>
            <person name="Buettner E."/>
            <person name="Kellner H."/>
        </authorList>
    </citation>
    <scope>NUCLEOTIDE SEQUENCE [LARGE SCALE GENOMIC DNA]</scope>
    <source>
        <strain evidence="3 4">DSM 105464</strain>
    </source>
</reference>
<evidence type="ECO:0000313" key="4">
    <source>
        <dbReference type="Proteomes" id="UP000298390"/>
    </source>
</evidence>
<feature type="region of interest" description="Disordered" evidence="1">
    <location>
        <begin position="61"/>
        <end position="86"/>
    </location>
</feature>
<dbReference type="Gene3D" id="3.40.970.10">
    <property type="entry name" value="Ribonuclease H1, N-terminal domain"/>
    <property type="match status" value="1"/>
</dbReference>
<name>A0A4Y9XZK7_9APHY</name>
<dbReference type="InterPro" id="IPR009027">
    <property type="entry name" value="Ribosomal_bL9/RNase_H1_N"/>
</dbReference>
<feature type="region of interest" description="Disordered" evidence="1">
    <location>
        <begin position="1"/>
        <end position="24"/>
    </location>
</feature>
<comment type="caution">
    <text evidence="3">The sequence shown here is derived from an EMBL/GenBank/DDBJ whole genome shotgun (WGS) entry which is preliminary data.</text>
</comment>
<gene>
    <name evidence="3" type="ORF">EVJ58_g8191</name>
</gene>
<dbReference type="InterPro" id="IPR037056">
    <property type="entry name" value="RNase_H1_N_sf"/>
</dbReference>
<dbReference type="Proteomes" id="UP000298390">
    <property type="component" value="Unassembled WGS sequence"/>
</dbReference>
<proteinExistence type="predicted"/>